<dbReference type="PROSITE" id="PS51257">
    <property type="entry name" value="PROKAR_LIPOPROTEIN"/>
    <property type="match status" value="1"/>
</dbReference>
<organism evidence="1">
    <name type="scientific">Candidatus Tisiphia endosymbiont of Sergentomyia squamirostris</name>
    <dbReference type="NCBI Taxonomy" id="3113639"/>
    <lineage>
        <taxon>Bacteria</taxon>
        <taxon>Pseudomonadati</taxon>
        <taxon>Pseudomonadota</taxon>
        <taxon>Alphaproteobacteria</taxon>
        <taxon>Rickettsiales</taxon>
        <taxon>Rickettsiaceae</taxon>
        <taxon>Rickettsieae</taxon>
        <taxon>Candidatus Tisiphia</taxon>
    </lineage>
</organism>
<dbReference type="Gene3D" id="3.90.190.10">
    <property type="entry name" value="Protein tyrosine phosphatase superfamily"/>
    <property type="match status" value="1"/>
</dbReference>
<sequence length="328" mass="38249">MKKIIALNISRKSQFIIAFAMMGLLLLISCCSRSSCITYMLPSEYLNNGNLAYFQFNNYNKLQELLPKNIRYIEQYNIIASGQFSVKQFKNAIGYKTDIIDVDLRSEYHGFNDLNPVSFISLPYDDVNADKYQEEIIVQEQYLFGSILPTYKQLSIYVNNLKTTPTKKDIAICIPISTKTEADIMLGLNIDYYRITALDHREPNRDNLDKMVALFDQKLKLNPSRWVYLHCLGGDGRTTAATAELMMLKQQEVGELQPFDDLITYVESVSNGYKLVPSCKPSDQNYRCQWKWDRYNTLKIFYNFVRTRTENQTFSDWHNVMFQKKKTL</sequence>
<dbReference type="SMART" id="SM01301">
    <property type="entry name" value="PTPlike_phytase"/>
    <property type="match status" value="1"/>
</dbReference>
<dbReference type="AlphaFoldDB" id="A0AAT9G7U8"/>
<dbReference type="EMBL" id="AP029170">
    <property type="protein sequence ID" value="BFD45855.1"/>
    <property type="molecule type" value="Genomic_DNA"/>
</dbReference>
<dbReference type="InterPro" id="IPR029021">
    <property type="entry name" value="Prot-tyrosine_phosphatase-like"/>
</dbReference>
<accession>A0AAT9G7U8</accession>
<protein>
    <recommendedName>
        <fullName evidence="2">Tyrosine specific protein phosphatases domain-containing protein</fullName>
    </recommendedName>
</protein>
<dbReference type="PROSITE" id="PS00383">
    <property type="entry name" value="TYR_PHOSPHATASE_1"/>
    <property type="match status" value="1"/>
</dbReference>
<dbReference type="Pfam" id="PF14566">
    <property type="entry name" value="PTPlike_phytase"/>
    <property type="match status" value="1"/>
</dbReference>
<reference evidence="1" key="1">
    <citation type="submission" date="2024-01" db="EMBL/GenBank/DDBJ databases">
        <title>Sequencing the genomes of a sandfly, Sergentomyia squamirostris, and its two endosymbionts.</title>
        <authorList>
            <person name="Itokawa K."/>
            <person name="Sanjoba C."/>
        </authorList>
    </citation>
    <scope>NUCLEOTIDE SEQUENCE</scope>
    <source>
        <strain evidence="1">RiSSQ</strain>
    </source>
</reference>
<proteinExistence type="predicted"/>
<evidence type="ECO:0008006" key="2">
    <source>
        <dbReference type="Google" id="ProtNLM"/>
    </source>
</evidence>
<dbReference type="SUPFAM" id="SSF52799">
    <property type="entry name" value="(Phosphotyrosine protein) phosphatases II"/>
    <property type="match status" value="1"/>
</dbReference>
<gene>
    <name evidence="1" type="ORF">DMENIID0002_05010</name>
</gene>
<name>A0AAT9G7U8_9RICK</name>
<dbReference type="InterPro" id="IPR016130">
    <property type="entry name" value="Tyr_Pase_AS"/>
</dbReference>
<evidence type="ECO:0000313" key="1">
    <source>
        <dbReference type="EMBL" id="BFD45855.1"/>
    </source>
</evidence>